<keyword evidence="3" id="KW-1185">Reference proteome</keyword>
<protein>
    <submittedName>
        <fullName evidence="2">Uncharacterized protein</fullName>
    </submittedName>
</protein>
<evidence type="ECO:0000313" key="3">
    <source>
        <dbReference type="Proteomes" id="UP000829354"/>
    </source>
</evidence>
<feature type="signal peptide" evidence="1">
    <location>
        <begin position="1"/>
        <end position="21"/>
    </location>
</feature>
<evidence type="ECO:0000313" key="2">
    <source>
        <dbReference type="EMBL" id="UMM19791.1"/>
    </source>
</evidence>
<sequence>MRSVTLILVFFSIESYQSVRSSSSRYSEALDPAILTQNHLDLMEYGQKTYNSSLLKKLIAIKSQTIKSSLRFYPALLGDLLLESAYFYGDVEIHGYAVAGIWHLLRYKFELVEGDKSPSGYVLKELFRCYKEKC</sequence>
<dbReference type="Proteomes" id="UP000829354">
    <property type="component" value="Chromosome II"/>
</dbReference>
<reference evidence="2 3" key="1">
    <citation type="submission" date="2022-04" db="EMBL/GenBank/DDBJ databases">
        <title>Chromosome-level reference genomes for two strains of Caenorhabditis briggsae: an improved platform for comparative genomics.</title>
        <authorList>
            <person name="Stevens L."/>
            <person name="Andersen E."/>
        </authorList>
    </citation>
    <scope>NUCLEOTIDE SEQUENCE [LARGE SCALE GENOMIC DNA]</scope>
    <source>
        <strain evidence="2">VX34</strain>
        <tissue evidence="2">Whole-organism</tissue>
    </source>
</reference>
<name>A0AAE9EI90_CAEBR</name>
<proteinExistence type="predicted"/>
<feature type="chain" id="PRO_5042175410" evidence="1">
    <location>
        <begin position="22"/>
        <end position="134"/>
    </location>
</feature>
<dbReference type="AlphaFoldDB" id="A0AAE9EI90"/>
<evidence type="ECO:0000256" key="1">
    <source>
        <dbReference type="SAM" id="SignalP"/>
    </source>
</evidence>
<accession>A0AAE9EI90</accession>
<gene>
    <name evidence="2" type="ORF">L5515_015243</name>
</gene>
<keyword evidence="1" id="KW-0732">Signal</keyword>
<organism evidence="2 3">
    <name type="scientific">Caenorhabditis briggsae</name>
    <dbReference type="NCBI Taxonomy" id="6238"/>
    <lineage>
        <taxon>Eukaryota</taxon>
        <taxon>Metazoa</taxon>
        <taxon>Ecdysozoa</taxon>
        <taxon>Nematoda</taxon>
        <taxon>Chromadorea</taxon>
        <taxon>Rhabditida</taxon>
        <taxon>Rhabditina</taxon>
        <taxon>Rhabditomorpha</taxon>
        <taxon>Rhabditoidea</taxon>
        <taxon>Rhabditidae</taxon>
        <taxon>Peloderinae</taxon>
        <taxon>Caenorhabditis</taxon>
    </lineage>
</organism>
<dbReference type="EMBL" id="CP092621">
    <property type="protein sequence ID" value="UMM19791.1"/>
    <property type="molecule type" value="Genomic_DNA"/>
</dbReference>